<gene>
    <name evidence="6" type="ORF">GCM10009107_46010</name>
</gene>
<dbReference type="InterPro" id="IPR000835">
    <property type="entry name" value="HTH_MarR-typ"/>
</dbReference>
<proteinExistence type="inferred from homology"/>
<dbReference type="Proteomes" id="UP001500279">
    <property type="component" value="Unassembled WGS sequence"/>
</dbReference>
<name>A0ABN1KC62_9BURK</name>
<dbReference type="PANTHER" id="PTHR38465">
    <property type="entry name" value="HTH-TYPE TRANSCRIPTIONAL REGULATOR MJ1563-RELATED"/>
    <property type="match status" value="1"/>
</dbReference>
<comment type="caution">
    <text evidence="6">The sequence shown here is derived from an EMBL/GenBank/DDBJ whole genome shotgun (WGS) entry which is preliminary data.</text>
</comment>
<evidence type="ECO:0000259" key="5">
    <source>
        <dbReference type="Pfam" id="PF12802"/>
    </source>
</evidence>
<accession>A0ABN1KC62</accession>
<feature type="domain" description="HTH marR-type" evidence="5">
    <location>
        <begin position="22"/>
        <end position="80"/>
    </location>
</feature>
<keyword evidence="1 4" id="KW-0805">Transcription regulation</keyword>
<sequence length="175" mass="20442">MELTDTARRFIVHWGEMGSNWGVNRSVSQIHALLYFHGRPLHAEEISETLSIARSNVSTSLKELLNWNLVRTTHVLGDRRDYFETSLDVWELFRTIVRERKEREFDPTVRLLKELQAQPGFEQEPADAQDRVRETLRFMETLGLWSDEMLRLSPTTLEKVLKLGASVQRFVRGDS</sequence>
<dbReference type="PIRSF" id="PIRSF006707">
    <property type="entry name" value="MJ1563"/>
    <property type="match status" value="1"/>
</dbReference>
<keyword evidence="7" id="KW-1185">Reference proteome</keyword>
<evidence type="ECO:0000256" key="1">
    <source>
        <dbReference type="ARBA" id="ARBA00023015"/>
    </source>
</evidence>
<dbReference type="EMBL" id="BAAAEW010000033">
    <property type="protein sequence ID" value="GAA0762013.1"/>
    <property type="molecule type" value="Genomic_DNA"/>
</dbReference>
<dbReference type="InterPro" id="IPR036388">
    <property type="entry name" value="WH-like_DNA-bd_sf"/>
</dbReference>
<evidence type="ECO:0000256" key="3">
    <source>
        <dbReference type="ARBA" id="ARBA00023163"/>
    </source>
</evidence>
<keyword evidence="2 4" id="KW-0238">DNA-binding</keyword>
<dbReference type="InterPro" id="IPR036390">
    <property type="entry name" value="WH_DNA-bd_sf"/>
</dbReference>
<dbReference type="InterPro" id="IPR026282">
    <property type="entry name" value="MJ1563"/>
</dbReference>
<comment type="similarity">
    <text evidence="4">Belongs to the GbsR family.</text>
</comment>
<evidence type="ECO:0000256" key="4">
    <source>
        <dbReference type="PIRNR" id="PIRNR006707"/>
    </source>
</evidence>
<evidence type="ECO:0000256" key="2">
    <source>
        <dbReference type="ARBA" id="ARBA00023125"/>
    </source>
</evidence>
<dbReference type="PANTHER" id="PTHR38465:SF1">
    <property type="entry name" value="HTH-TYPE TRANSCRIPTIONAL REGULATOR MJ1563-RELATED"/>
    <property type="match status" value="1"/>
</dbReference>
<protein>
    <recommendedName>
        <fullName evidence="4">HTH-type transcriptional regulator</fullName>
    </recommendedName>
</protein>
<reference evidence="6 7" key="1">
    <citation type="journal article" date="2019" name="Int. J. Syst. Evol. Microbiol.">
        <title>The Global Catalogue of Microorganisms (GCM) 10K type strain sequencing project: providing services to taxonomists for standard genome sequencing and annotation.</title>
        <authorList>
            <consortium name="The Broad Institute Genomics Platform"/>
            <consortium name="The Broad Institute Genome Sequencing Center for Infectious Disease"/>
            <person name="Wu L."/>
            <person name="Ma J."/>
        </authorList>
    </citation>
    <scope>NUCLEOTIDE SEQUENCE [LARGE SCALE GENOMIC DNA]</scope>
    <source>
        <strain evidence="6 7">JCM 15503</strain>
    </source>
</reference>
<dbReference type="RefSeq" id="WP_141288908.1">
    <property type="nucleotide sequence ID" value="NZ_BAAAEW010000033.1"/>
</dbReference>
<evidence type="ECO:0000313" key="7">
    <source>
        <dbReference type="Proteomes" id="UP001500279"/>
    </source>
</evidence>
<evidence type="ECO:0000313" key="6">
    <source>
        <dbReference type="EMBL" id="GAA0762013.1"/>
    </source>
</evidence>
<organism evidence="6 7">
    <name type="scientific">Ideonella azotifigens</name>
    <dbReference type="NCBI Taxonomy" id="513160"/>
    <lineage>
        <taxon>Bacteria</taxon>
        <taxon>Pseudomonadati</taxon>
        <taxon>Pseudomonadota</taxon>
        <taxon>Betaproteobacteria</taxon>
        <taxon>Burkholderiales</taxon>
        <taxon>Sphaerotilaceae</taxon>
        <taxon>Ideonella</taxon>
    </lineage>
</organism>
<dbReference type="Pfam" id="PF12802">
    <property type="entry name" value="MarR_2"/>
    <property type="match status" value="1"/>
</dbReference>
<dbReference type="Gene3D" id="1.10.10.10">
    <property type="entry name" value="Winged helix-like DNA-binding domain superfamily/Winged helix DNA-binding domain"/>
    <property type="match status" value="1"/>
</dbReference>
<dbReference type="InterPro" id="IPR052362">
    <property type="entry name" value="HTH-GbsR_regulator"/>
</dbReference>
<dbReference type="SUPFAM" id="SSF46785">
    <property type="entry name" value="Winged helix' DNA-binding domain"/>
    <property type="match status" value="1"/>
</dbReference>
<keyword evidence="3 4" id="KW-0804">Transcription</keyword>